<dbReference type="InterPro" id="IPR000297">
    <property type="entry name" value="PPIase_PpiC"/>
</dbReference>
<evidence type="ECO:0000313" key="9">
    <source>
        <dbReference type="EMBL" id="GFH31752.1"/>
    </source>
</evidence>
<dbReference type="Proteomes" id="UP000485058">
    <property type="component" value="Unassembled WGS sequence"/>
</dbReference>
<keyword evidence="10" id="KW-1185">Reference proteome</keyword>
<evidence type="ECO:0000313" key="10">
    <source>
        <dbReference type="Proteomes" id="UP000485058"/>
    </source>
</evidence>
<dbReference type="PROSITE" id="PS50198">
    <property type="entry name" value="PPIC_PPIASE_2"/>
    <property type="match status" value="1"/>
</dbReference>
<dbReference type="PROSITE" id="PS01096">
    <property type="entry name" value="PPIC_PPIASE_1"/>
    <property type="match status" value="1"/>
</dbReference>
<feature type="non-terminal residue" evidence="9">
    <location>
        <position position="133"/>
    </location>
</feature>
<dbReference type="AlphaFoldDB" id="A0A6A0AGL7"/>
<keyword evidence="5 6" id="KW-0697">Rotamase</keyword>
<gene>
    <name evidence="9" type="ORF">HaLaN_30857</name>
</gene>
<evidence type="ECO:0000256" key="5">
    <source>
        <dbReference type="PROSITE-ProRule" id="PRU00278"/>
    </source>
</evidence>
<feature type="domain" description="PpiC" evidence="8">
    <location>
        <begin position="19"/>
        <end position="109"/>
    </location>
</feature>
<dbReference type="Gene3D" id="3.10.50.40">
    <property type="match status" value="1"/>
</dbReference>
<comment type="catalytic activity">
    <reaction evidence="6">
        <text>[protein]-peptidylproline (omega=180) = [protein]-peptidylproline (omega=0)</text>
        <dbReference type="Rhea" id="RHEA:16237"/>
        <dbReference type="Rhea" id="RHEA-COMP:10747"/>
        <dbReference type="Rhea" id="RHEA-COMP:10748"/>
        <dbReference type="ChEBI" id="CHEBI:83833"/>
        <dbReference type="ChEBI" id="CHEBI:83834"/>
        <dbReference type="EC" id="5.2.1.8"/>
    </reaction>
</comment>
<reference evidence="9 10" key="1">
    <citation type="submission" date="2020-02" db="EMBL/GenBank/DDBJ databases">
        <title>Draft genome sequence of Haematococcus lacustris strain NIES-144.</title>
        <authorList>
            <person name="Morimoto D."/>
            <person name="Nakagawa S."/>
            <person name="Yoshida T."/>
            <person name="Sawayama S."/>
        </authorList>
    </citation>
    <scope>NUCLEOTIDE SEQUENCE [LARGE SCALE GENOMIC DNA]</scope>
    <source>
        <strain evidence="9 10">NIES-144</strain>
    </source>
</reference>
<keyword evidence="3" id="KW-0963">Cytoplasm</keyword>
<evidence type="ECO:0000256" key="6">
    <source>
        <dbReference type="RuleBase" id="RU363014"/>
    </source>
</evidence>
<comment type="caution">
    <text evidence="9">The sequence shown here is derived from an EMBL/GenBank/DDBJ whole genome shotgun (WGS) entry which is preliminary data.</text>
</comment>
<proteinExistence type="inferred from homology"/>
<dbReference type="PANTHER" id="PTHR43629:SF2">
    <property type="entry name" value="RHODANESE-LIKE_PPIC DOMAIN-CONTAINING PROTEIN 12, CHLOROPLASTIC"/>
    <property type="match status" value="1"/>
</dbReference>
<protein>
    <recommendedName>
        <fullName evidence="6">Peptidyl-prolyl cis-trans isomerase</fullName>
        <ecNumber evidence="6">5.2.1.8</ecNumber>
    </recommendedName>
</protein>
<keyword evidence="5 6" id="KW-0413">Isomerase</keyword>
<dbReference type="InterPro" id="IPR046357">
    <property type="entry name" value="PPIase_dom_sf"/>
</dbReference>
<dbReference type="EC" id="5.2.1.8" evidence="6"/>
<dbReference type="EMBL" id="BLLF01005906">
    <property type="protein sequence ID" value="GFH31752.1"/>
    <property type="molecule type" value="Genomic_DNA"/>
</dbReference>
<comment type="function">
    <text evidence="4">PPIases accelerate the folding of proteins. It prefers amino acid residues with hydrophobic side chains like leucine and phenylalanine in the P1 position of the peptides substrates.</text>
</comment>
<evidence type="ECO:0000256" key="3">
    <source>
        <dbReference type="ARBA" id="ARBA00022490"/>
    </source>
</evidence>
<dbReference type="GO" id="GO:0003755">
    <property type="term" value="F:peptidyl-prolyl cis-trans isomerase activity"/>
    <property type="evidence" value="ECO:0007669"/>
    <property type="project" value="UniProtKB-UniRule"/>
</dbReference>
<evidence type="ECO:0000256" key="4">
    <source>
        <dbReference type="ARBA" id="ARBA00046231"/>
    </source>
</evidence>
<name>A0A6A0AGL7_HAELA</name>
<sequence>MSTFGQALSTAEAAAAPATRSIQVSHILVKEDEAPKLDEAEEALKGGKPFAEVAAQFSRCSSAKRGGQLGWLQPGDFFPEFEATAFATPVGCVARARSPRGLHLLRVEEERMRRDVQQLPAHEVPQLLEDPDQ</sequence>
<dbReference type="Pfam" id="PF13616">
    <property type="entry name" value="Rotamase_3"/>
    <property type="match status" value="1"/>
</dbReference>
<accession>A0A6A0AGL7</accession>
<feature type="region of interest" description="Disordered" evidence="7">
    <location>
        <begin position="114"/>
        <end position="133"/>
    </location>
</feature>
<dbReference type="SUPFAM" id="SSF54534">
    <property type="entry name" value="FKBP-like"/>
    <property type="match status" value="1"/>
</dbReference>
<organism evidence="9 10">
    <name type="scientific">Haematococcus lacustris</name>
    <name type="common">Green alga</name>
    <name type="synonym">Haematococcus pluvialis</name>
    <dbReference type="NCBI Taxonomy" id="44745"/>
    <lineage>
        <taxon>Eukaryota</taxon>
        <taxon>Viridiplantae</taxon>
        <taxon>Chlorophyta</taxon>
        <taxon>core chlorophytes</taxon>
        <taxon>Chlorophyceae</taxon>
        <taxon>CS clade</taxon>
        <taxon>Chlamydomonadales</taxon>
        <taxon>Haematococcaceae</taxon>
        <taxon>Haematococcus</taxon>
    </lineage>
</organism>
<evidence type="ECO:0000259" key="8">
    <source>
        <dbReference type="PROSITE" id="PS50198"/>
    </source>
</evidence>
<dbReference type="InterPro" id="IPR052204">
    <property type="entry name" value="PpiC/parvulin_rotamase"/>
</dbReference>
<dbReference type="PANTHER" id="PTHR43629">
    <property type="entry name" value="PEPTIDYL-PROLYL CIS-TRANS ISOMERASE"/>
    <property type="match status" value="1"/>
</dbReference>
<dbReference type="InterPro" id="IPR023058">
    <property type="entry name" value="PPIase_PpiC_CS"/>
</dbReference>
<evidence type="ECO:0000256" key="2">
    <source>
        <dbReference type="ARBA" id="ARBA00007656"/>
    </source>
</evidence>
<evidence type="ECO:0000256" key="7">
    <source>
        <dbReference type="SAM" id="MobiDB-lite"/>
    </source>
</evidence>
<dbReference type="GO" id="GO:0005737">
    <property type="term" value="C:cytoplasm"/>
    <property type="evidence" value="ECO:0007669"/>
    <property type="project" value="UniProtKB-SubCell"/>
</dbReference>
<comment type="subcellular location">
    <subcellularLocation>
        <location evidence="1">Cytoplasm</location>
    </subcellularLocation>
</comment>
<evidence type="ECO:0000256" key="1">
    <source>
        <dbReference type="ARBA" id="ARBA00004496"/>
    </source>
</evidence>
<comment type="similarity">
    <text evidence="2">Belongs to the PpiC/parvulin rotamase family.</text>
</comment>